<feature type="binding site" evidence="11">
    <location>
        <position position="194"/>
    </location>
    <ligand>
        <name>substrate</name>
    </ligand>
</feature>
<keyword evidence="9 11" id="KW-0460">Magnesium</keyword>
<feature type="binding site" evidence="11">
    <location>
        <position position="167"/>
    </location>
    <ligand>
        <name>ATP</name>
        <dbReference type="ChEBI" id="CHEBI:30616"/>
    </ligand>
</feature>
<evidence type="ECO:0000256" key="8">
    <source>
        <dbReference type="ARBA" id="ARBA00022840"/>
    </source>
</evidence>
<dbReference type="NCBIfam" id="NF006830">
    <property type="entry name" value="PRK09355.1"/>
    <property type="match status" value="1"/>
</dbReference>
<dbReference type="SUPFAM" id="SSF53613">
    <property type="entry name" value="Ribokinase-like"/>
    <property type="match status" value="1"/>
</dbReference>
<keyword evidence="6 11" id="KW-0547">Nucleotide-binding</keyword>
<keyword evidence="7 11" id="KW-0418">Kinase</keyword>
<keyword evidence="5 11" id="KW-0479">Metal-binding</keyword>
<dbReference type="AlphaFoldDB" id="F2UZM7"/>
<dbReference type="InterPro" id="IPR029056">
    <property type="entry name" value="Ribokinase-like"/>
</dbReference>
<dbReference type="GO" id="GO:0000287">
    <property type="term" value="F:magnesium ion binding"/>
    <property type="evidence" value="ECO:0007669"/>
    <property type="project" value="UniProtKB-UniRule"/>
</dbReference>
<dbReference type="HAMAP" id="MF_00228">
    <property type="entry name" value="Thz_kinase"/>
    <property type="match status" value="1"/>
</dbReference>
<dbReference type="Gene3D" id="3.40.1190.20">
    <property type="match status" value="1"/>
</dbReference>
<protein>
    <recommendedName>
        <fullName evidence="11">Hydroxyethylthiazole kinase</fullName>
        <ecNumber evidence="11">2.7.1.50</ecNumber>
    </recommendedName>
    <alternativeName>
        <fullName evidence="11">4-methyl-5-beta-hydroxyethylthiazole kinase</fullName>
        <shortName evidence="11">TH kinase</shortName>
        <shortName evidence="11">Thz kinase</shortName>
    </alternativeName>
</protein>
<dbReference type="Pfam" id="PF02110">
    <property type="entry name" value="HK"/>
    <property type="match status" value="1"/>
</dbReference>
<evidence type="ECO:0000256" key="5">
    <source>
        <dbReference type="ARBA" id="ARBA00022723"/>
    </source>
</evidence>
<sequence length="280" mass="27756">MHWGMSTPAALEAVRRHAPLVSCITNTVVTNITANVLLALGAAPAMVDITGEAGPFARVASTLLINLGTPQPEQRDAAREAVAAAADAGTPWVLDPVAIGTLTHRTALARELLGRGPSVVRGNASEILALAGDGSGGRGVETADDVAAALDPACDLARSHGCVVAVSGPVDLVTDGESVIHVQGGSALLTRMTGGGCALGAVVAAFLGAGRKEGLDDVSAVVAAHAVYSAAAERAEARSTGPGSFPPAFLDALYALEMQDLQNVSVSATSATTAAGGGPA</sequence>
<gene>
    <name evidence="11" type="primary">thiM</name>
    <name evidence="12" type="ORF">HMPREF0059_01902</name>
</gene>
<comment type="similarity">
    <text evidence="11">Belongs to the Thz kinase family.</text>
</comment>
<evidence type="ECO:0000256" key="2">
    <source>
        <dbReference type="ARBA" id="ARBA00001946"/>
    </source>
</evidence>
<keyword evidence="10 11" id="KW-0784">Thiamine biosynthesis</keyword>
<dbReference type="GO" id="GO:0005524">
    <property type="term" value="F:ATP binding"/>
    <property type="evidence" value="ECO:0007669"/>
    <property type="project" value="UniProtKB-UniRule"/>
</dbReference>
<dbReference type="CDD" id="cd01170">
    <property type="entry name" value="THZ_kinase"/>
    <property type="match status" value="1"/>
</dbReference>
<evidence type="ECO:0000256" key="10">
    <source>
        <dbReference type="ARBA" id="ARBA00022977"/>
    </source>
</evidence>
<evidence type="ECO:0000256" key="1">
    <source>
        <dbReference type="ARBA" id="ARBA00001771"/>
    </source>
</evidence>
<dbReference type="Proteomes" id="UP000004668">
    <property type="component" value="Unassembled WGS sequence"/>
</dbReference>
<organism evidence="12 13">
    <name type="scientific">Actinomyces viscosus C505</name>
    <dbReference type="NCBI Taxonomy" id="562973"/>
    <lineage>
        <taxon>Bacteria</taxon>
        <taxon>Bacillati</taxon>
        <taxon>Actinomycetota</taxon>
        <taxon>Actinomycetes</taxon>
        <taxon>Actinomycetales</taxon>
        <taxon>Actinomycetaceae</taxon>
        <taxon>Actinomyces</taxon>
    </lineage>
</organism>
<evidence type="ECO:0000256" key="4">
    <source>
        <dbReference type="ARBA" id="ARBA00022679"/>
    </source>
</evidence>
<evidence type="ECO:0000256" key="11">
    <source>
        <dbReference type="HAMAP-Rule" id="MF_00228"/>
    </source>
</evidence>
<comment type="cofactor">
    <cofactor evidence="2 11">
        <name>Mg(2+)</name>
        <dbReference type="ChEBI" id="CHEBI:18420"/>
    </cofactor>
</comment>
<dbReference type="GO" id="GO:0009228">
    <property type="term" value="P:thiamine biosynthetic process"/>
    <property type="evidence" value="ECO:0007669"/>
    <property type="project" value="UniProtKB-KW"/>
</dbReference>
<keyword evidence="8 11" id="KW-0067">ATP-binding</keyword>
<dbReference type="EC" id="2.7.1.50" evidence="11"/>
<reference evidence="13" key="1">
    <citation type="submission" date="2010-02" db="EMBL/GenBank/DDBJ databases">
        <title>The Genome Sequence of Prevotella oris strain C735.</title>
        <authorList>
            <consortium name="The Broad Institute Genome Sequencing Platform"/>
            <person name="Ward D."/>
            <person name="Feldgarden M."/>
            <person name="Earl A."/>
            <person name="Young S.K."/>
            <person name="Zeng Q."/>
            <person name="Koehrsen M."/>
            <person name="Alvarado L."/>
            <person name="Berlin A."/>
            <person name="Bochicchio J."/>
            <person name="Borenstein D."/>
            <person name="Chapman S.B."/>
            <person name="Chen Z."/>
            <person name="Engels R."/>
            <person name="Freedman E."/>
            <person name="Gellesch M."/>
            <person name="Goldberg J."/>
            <person name="Griggs A."/>
            <person name="Gujja S."/>
            <person name="Heilman E."/>
            <person name="Heiman D."/>
            <person name="Hepburn T."/>
            <person name="Howarth C."/>
            <person name="Jen D."/>
            <person name="Larson L."/>
            <person name="Mehta T."/>
            <person name="Park D."/>
            <person name="Pearson M."/>
            <person name="Roberts A."/>
            <person name="Saif S."/>
            <person name="Shea T."/>
            <person name="Shenoy N."/>
            <person name="Sisk P."/>
            <person name="Stolte C."/>
            <person name="Sykes S."/>
            <person name="Thomson T."/>
            <person name="Walk T."/>
            <person name="White J."/>
            <person name="Yandava C."/>
            <person name="Sibley C.D."/>
            <person name="Field T.R."/>
            <person name="Grinwis M."/>
            <person name="Eshaghurshan C.S."/>
            <person name="Surette M.G."/>
            <person name="Haas B."/>
            <person name="Nusbaum C."/>
            <person name="Birren B."/>
        </authorList>
    </citation>
    <scope>NUCLEOTIDE SEQUENCE [LARGE SCALE GENOMIC DNA]</scope>
    <source>
        <strain evidence="13">C505</strain>
    </source>
</reference>
<proteinExistence type="inferred from homology"/>
<dbReference type="EMBL" id="ACRE02000007">
    <property type="protein sequence ID" value="EGE37631.2"/>
    <property type="molecule type" value="Genomic_DNA"/>
</dbReference>
<dbReference type="UniPathway" id="UPA00060">
    <property type="reaction ID" value="UER00139"/>
</dbReference>
<name>F2UZM7_ACTVI</name>
<reference evidence="12 13" key="2">
    <citation type="submission" date="2011-10" db="EMBL/GenBank/DDBJ databases">
        <title>The Genome Sequence of Actinomyces viscosus C505.</title>
        <authorList>
            <consortium name="The Broad Institute Genome Sequencing Platform"/>
            <consortium name="The Broad Institute Genome Sequencing Center for Infectious Disease"/>
            <person name="Earl A."/>
            <person name="Ward D."/>
            <person name="Feldgarden M."/>
            <person name="Gevers D."/>
            <person name="Sibley C.D."/>
            <person name="Field T.R."/>
            <person name="Grinwis M."/>
            <person name="Eshaghurshan C.S."/>
            <person name="Surette M.G."/>
            <person name="Young S.K."/>
            <person name="Zeng Q."/>
            <person name="Gargeya S."/>
            <person name="Fitzgerald M."/>
            <person name="Haas B."/>
            <person name="Abouelleil A."/>
            <person name="Alvarado L."/>
            <person name="Arachchi H.M."/>
            <person name="Berlin A."/>
            <person name="Brown A."/>
            <person name="Chapman S.B."/>
            <person name="Chen Z."/>
            <person name="Dunbar C."/>
            <person name="Freedman E."/>
            <person name="Gearin G."/>
            <person name="Goldberg J."/>
            <person name="Griggs A."/>
            <person name="Gujja S."/>
            <person name="Heiman D."/>
            <person name="Howarth C."/>
            <person name="Larson L."/>
            <person name="Lui A."/>
            <person name="MacDonald P.J.P."/>
            <person name="Montmayeur A."/>
            <person name="Murphy C."/>
            <person name="Neiman D."/>
            <person name="Pearson M."/>
            <person name="Priest M."/>
            <person name="Roberts A."/>
            <person name="Saif S."/>
            <person name="Shea T."/>
            <person name="Shenoy N."/>
            <person name="Sisk P."/>
            <person name="Stolte C."/>
            <person name="Sykes S."/>
            <person name="Wortman J."/>
            <person name="Nusbaum C."/>
            <person name="Birren B."/>
        </authorList>
    </citation>
    <scope>NUCLEOTIDE SEQUENCE [LARGE SCALE GENOMIC DNA]</scope>
    <source>
        <strain evidence="12 13">C505</strain>
    </source>
</reference>
<dbReference type="PRINTS" id="PR01099">
    <property type="entry name" value="HYETHTZKNASE"/>
</dbReference>
<feature type="binding site" evidence="11">
    <location>
        <position position="121"/>
    </location>
    <ligand>
        <name>ATP</name>
        <dbReference type="ChEBI" id="CHEBI:30616"/>
    </ligand>
</feature>
<dbReference type="InterPro" id="IPR000417">
    <property type="entry name" value="Hyethyz_kinase"/>
</dbReference>
<evidence type="ECO:0000256" key="7">
    <source>
        <dbReference type="ARBA" id="ARBA00022777"/>
    </source>
</evidence>
<comment type="pathway">
    <text evidence="3 11">Cofactor biosynthesis; thiamine diphosphate biosynthesis; 4-methyl-5-(2-phosphoethyl)-thiazole from 5-(2-hydroxyethyl)-4-methylthiazole: step 1/1.</text>
</comment>
<keyword evidence="4 11" id="KW-0808">Transferase</keyword>
<dbReference type="PIRSF" id="PIRSF000513">
    <property type="entry name" value="Thz_kinase"/>
    <property type="match status" value="1"/>
</dbReference>
<evidence type="ECO:0000256" key="3">
    <source>
        <dbReference type="ARBA" id="ARBA00004868"/>
    </source>
</evidence>
<feature type="binding site" evidence="11">
    <location>
        <position position="46"/>
    </location>
    <ligand>
        <name>substrate</name>
    </ligand>
</feature>
<evidence type="ECO:0000256" key="9">
    <source>
        <dbReference type="ARBA" id="ARBA00022842"/>
    </source>
</evidence>
<comment type="caution">
    <text evidence="12">The sequence shown here is derived from an EMBL/GenBank/DDBJ whole genome shotgun (WGS) entry which is preliminary data.</text>
</comment>
<dbReference type="GO" id="GO:0004417">
    <property type="term" value="F:hydroxyethylthiazole kinase activity"/>
    <property type="evidence" value="ECO:0007669"/>
    <property type="project" value="UniProtKB-UniRule"/>
</dbReference>
<dbReference type="GO" id="GO:0009229">
    <property type="term" value="P:thiamine diphosphate biosynthetic process"/>
    <property type="evidence" value="ECO:0007669"/>
    <property type="project" value="UniProtKB-UniRule"/>
</dbReference>
<evidence type="ECO:0000313" key="13">
    <source>
        <dbReference type="Proteomes" id="UP000004668"/>
    </source>
</evidence>
<comment type="catalytic activity">
    <reaction evidence="1 11">
        <text>5-(2-hydroxyethyl)-4-methylthiazole + ATP = 4-methyl-5-(2-phosphooxyethyl)-thiazole + ADP + H(+)</text>
        <dbReference type="Rhea" id="RHEA:24212"/>
        <dbReference type="ChEBI" id="CHEBI:15378"/>
        <dbReference type="ChEBI" id="CHEBI:17957"/>
        <dbReference type="ChEBI" id="CHEBI:30616"/>
        <dbReference type="ChEBI" id="CHEBI:58296"/>
        <dbReference type="ChEBI" id="CHEBI:456216"/>
        <dbReference type="EC" id="2.7.1.50"/>
    </reaction>
</comment>
<evidence type="ECO:0000256" key="6">
    <source>
        <dbReference type="ARBA" id="ARBA00022741"/>
    </source>
</evidence>
<comment type="function">
    <text evidence="11">Catalyzes the phosphorylation of the hydroxyl group of 4-methyl-5-beta-hydroxyethylthiazole (THZ).</text>
</comment>
<evidence type="ECO:0000313" key="12">
    <source>
        <dbReference type="EMBL" id="EGE37631.2"/>
    </source>
</evidence>
<accession>F2UZM7</accession>
<dbReference type="eggNOG" id="COG2145">
    <property type="taxonomic scope" value="Bacteria"/>
</dbReference>
<dbReference type="HOGENOM" id="CLU_019943_0_1_11"/>